<dbReference type="InterPro" id="IPR052347">
    <property type="entry name" value="Isochorismatase_Nicotinamidase"/>
</dbReference>
<dbReference type="PANTHER" id="PTHR11080">
    <property type="entry name" value="PYRAZINAMIDASE/NICOTINAMIDASE"/>
    <property type="match status" value="1"/>
</dbReference>
<dbReference type="Gene3D" id="3.40.50.850">
    <property type="entry name" value="Isochorismatase-like"/>
    <property type="match status" value="1"/>
</dbReference>
<dbReference type="KEGG" id="ahb:bsdtb5_27700"/>
<dbReference type="GO" id="GO:0046872">
    <property type="term" value="F:metal ion binding"/>
    <property type="evidence" value="ECO:0007669"/>
    <property type="project" value="UniProtKB-KW"/>
</dbReference>
<evidence type="ECO:0000256" key="4">
    <source>
        <dbReference type="ARBA" id="ARBA00022801"/>
    </source>
</evidence>
<dbReference type="Proteomes" id="UP000595897">
    <property type="component" value="Chromosome"/>
</dbReference>
<name>A0A7R7EMV2_9FIRM</name>
<sequence length="168" mass="18499">MSKVLLVIDMQNDFIDGSLGTKEAVSIVPKVVEKIKVAKAEGTDIIFTKDTHSANYLTTMEGKKLPVEHCIKPSHGWEIREELLPYVESVVEKGTFGSIDLPELVSNYDTIELVGLCTDICVISNALLLKANFPEKEFIVDSTCCAGVTKDSHKNALEAMKMCHIDVI</sequence>
<dbReference type="CDD" id="cd00431">
    <property type="entry name" value="cysteine_hydrolases"/>
    <property type="match status" value="1"/>
</dbReference>
<evidence type="ECO:0000256" key="7">
    <source>
        <dbReference type="ARBA" id="ARBA00043224"/>
    </source>
</evidence>
<dbReference type="SUPFAM" id="SSF52499">
    <property type="entry name" value="Isochorismatase-like hydrolases"/>
    <property type="match status" value="1"/>
</dbReference>
<protein>
    <recommendedName>
        <fullName evidence="6">nicotinamidase</fullName>
        <ecNumber evidence="6">3.5.1.19</ecNumber>
    </recommendedName>
    <alternativeName>
        <fullName evidence="7">Nicotinamide deamidase</fullName>
    </alternativeName>
</protein>
<keyword evidence="2" id="KW-0662">Pyridine nucleotide biosynthesis</keyword>
<keyword evidence="3" id="KW-0479">Metal-binding</keyword>
<comment type="pathway">
    <text evidence="5">Cofactor biosynthesis; nicotinate biosynthesis; nicotinate from nicotinamide: step 1/1.</text>
</comment>
<evidence type="ECO:0000256" key="2">
    <source>
        <dbReference type="ARBA" id="ARBA00022642"/>
    </source>
</evidence>
<gene>
    <name evidence="9" type="ORF">bsdtb5_27700</name>
</gene>
<dbReference type="GO" id="GO:0008936">
    <property type="term" value="F:nicotinamidase activity"/>
    <property type="evidence" value="ECO:0007669"/>
    <property type="project" value="UniProtKB-EC"/>
</dbReference>
<organism evidence="9 10">
    <name type="scientific">Anaeromicropila herbilytica</name>
    <dbReference type="NCBI Taxonomy" id="2785025"/>
    <lineage>
        <taxon>Bacteria</taxon>
        <taxon>Bacillati</taxon>
        <taxon>Bacillota</taxon>
        <taxon>Clostridia</taxon>
        <taxon>Lachnospirales</taxon>
        <taxon>Lachnospiraceae</taxon>
        <taxon>Anaeromicropila</taxon>
    </lineage>
</organism>
<keyword evidence="10" id="KW-1185">Reference proteome</keyword>
<dbReference type="GO" id="GO:0019363">
    <property type="term" value="P:pyridine nucleotide biosynthetic process"/>
    <property type="evidence" value="ECO:0007669"/>
    <property type="project" value="UniProtKB-KW"/>
</dbReference>
<dbReference type="EC" id="3.5.1.19" evidence="6"/>
<evidence type="ECO:0000256" key="5">
    <source>
        <dbReference type="ARBA" id="ARBA00037900"/>
    </source>
</evidence>
<dbReference type="RefSeq" id="WP_271712592.1">
    <property type="nucleotide sequence ID" value="NZ_AP024169.1"/>
</dbReference>
<evidence type="ECO:0000256" key="3">
    <source>
        <dbReference type="ARBA" id="ARBA00022723"/>
    </source>
</evidence>
<dbReference type="AlphaFoldDB" id="A0A7R7EMV2"/>
<evidence type="ECO:0000313" key="9">
    <source>
        <dbReference type="EMBL" id="BCN31475.1"/>
    </source>
</evidence>
<evidence type="ECO:0000259" key="8">
    <source>
        <dbReference type="Pfam" id="PF00857"/>
    </source>
</evidence>
<proteinExistence type="inferred from homology"/>
<evidence type="ECO:0000256" key="6">
    <source>
        <dbReference type="ARBA" id="ARBA00039017"/>
    </source>
</evidence>
<dbReference type="EMBL" id="AP024169">
    <property type="protein sequence ID" value="BCN31475.1"/>
    <property type="molecule type" value="Genomic_DNA"/>
</dbReference>
<keyword evidence="4" id="KW-0378">Hydrolase</keyword>
<accession>A0A7R7EMV2</accession>
<comment type="similarity">
    <text evidence="1">Belongs to the isochorismatase family.</text>
</comment>
<reference evidence="9 10" key="1">
    <citation type="submission" date="2020-11" db="EMBL/GenBank/DDBJ databases">
        <title>Draft genome sequencing of a Lachnospiraceae strain isolated from anoxic soil subjected to BSD treatment.</title>
        <authorList>
            <person name="Uek A."/>
            <person name="Tonouchi A."/>
        </authorList>
    </citation>
    <scope>NUCLEOTIDE SEQUENCE [LARGE SCALE GENOMIC DNA]</scope>
    <source>
        <strain evidence="9 10">TB5</strain>
    </source>
</reference>
<evidence type="ECO:0000256" key="1">
    <source>
        <dbReference type="ARBA" id="ARBA00006336"/>
    </source>
</evidence>
<dbReference type="InterPro" id="IPR036380">
    <property type="entry name" value="Isochorismatase-like_sf"/>
</dbReference>
<dbReference type="PANTHER" id="PTHR11080:SF2">
    <property type="entry name" value="LD05707P"/>
    <property type="match status" value="1"/>
</dbReference>
<feature type="domain" description="Isochorismatase-like" evidence="8">
    <location>
        <begin position="4"/>
        <end position="163"/>
    </location>
</feature>
<dbReference type="Pfam" id="PF00857">
    <property type="entry name" value="Isochorismatase"/>
    <property type="match status" value="1"/>
</dbReference>
<evidence type="ECO:0000313" key="10">
    <source>
        <dbReference type="Proteomes" id="UP000595897"/>
    </source>
</evidence>
<dbReference type="InterPro" id="IPR000868">
    <property type="entry name" value="Isochorismatase-like_dom"/>
</dbReference>